<organism evidence="2 3">
    <name type="scientific">Crocosphaera watsonii WH 8501</name>
    <dbReference type="NCBI Taxonomy" id="165597"/>
    <lineage>
        <taxon>Bacteria</taxon>
        <taxon>Bacillati</taxon>
        <taxon>Cyanobacteriota</taxon>
        <taxon>Cyanophyceae</taxon>
        <taxon>Oscillatoriophycideae</taxon>
        <taxon>Chroococcales</taxon>
        <taxon>Aphanothecaceae</taxon>
        <taxon>Crocosphaera</taxon>
    </lineage>
</organism>
<feature type="domain" description="Gfo/Idh/MocA-like oxidoreductase N-terminal" evidence="1">
    <location>
        <begin position="4"/>
        <end position="51"/>
    </location>
</feature>
<dbReference type="KEGG" id="cwa:CwatDRAFT_3857"/>
<dbReference type="InterPro" id="IPR000683">
    <property type="entry name" value="Gfo/Idh/MocA-like_OxRdtase_N"/>
</dbReference>
<evidence type="ECO:0000313" key="2">
    <source>
        <dbReference type="EMBL" id="EAM50749.1"/>
    </source>
</evidence>
<dbReference type="SUPFAM" id="SSF51735">
    <property type="entry name" value="NAD(P)-binding Rossmann-fold domains"/>
    <property type="match status" value="1"/>
</dbReference>
<accession>Q4C3N1</accession>
<dbReference type="Gene3D" id="3.40.50.720">
    <property type="entry name" value="NAD(P)-binding Rossmann-like Domain"/>
    <property type="match status" value="1"/>
</dbReference>
<name>Q4C3N1_CROWT</name>
<protein>
    <submittedName>
        <fullName evidence="2">Probable oxidoreductase</fullName>
    </submittedName>
</protein>
<reference evidence="2" key="1">
    <citation type="submission" date="2004-02" db="EMBL/GenBank/DDBJ databases">
        <authorList>
            <consortium name="DOE Joint Genome Institute"/>
        </authorList>
    </citation>
    <scope>NUCLEOTIDE SEQUENCE [LARGE SCALE GENOMIC DNA]</scope>
    <source>
        <strain evidence="2">WH 8501</strain>
    </source>
</reference>
<keyword evidence="3" id="KW-1185">Reference proteome</keyword>
<dbReference type="AlphaFoldDB" id="Q4C3N1"/>
<sequence length="60" mass="6655">MKTRLAILGVGRWGTHLVRNFLAHPQAEVVAIADPSSDNLEAIQHKFSLDSQSILLTSNW</sequence>
<comment type="caution">
    <text evidence="2">The sequence shown here is derived from an EMBL/GenBank/DDBJ whole genome shotgun (WGS) entry which is preliminary data.</text>
</comment>
<reference evidence="2" key="2">
    <citation type="submission" date="2005-06" db="EMBL/GenBank/DDBJ databases">
        <title>Sequencing of the draft genome and assembly of Crocosphaera watsonii WH 8501.</title>
        <authorList>
            <consortium name="US DOE Joint Genome Institute (JGI-PGF)"/>
            <person name="Copeland A."/>
            <person name="Lucas S."/>
            <person name="Lapidus A."/>
            <person name="Barry K."/>
            <person name="Detter C."/>
            <person name="Glavina T."/>
            <person name="Hammon N."/>
            <person name="Israni S."/>
            <person name="Pitluck S."/>
            <person name="Richardson P."/>
        </authorList>
    </citation>
    <scope>NUCLEOTIDE SEQUENCE [LARGE SCALE GENOMIC DNA]</scope>
    <source>
        <strain evidence="2">WH 8501</strain>
    </source>
</reference>
<evidence type="ECO:0000259" key="1">
    <source>
        <dbReference type="Pfam" id="PF01408"/>
    </source>
</evidence>
<dbReference type="InterPro" id="IPR036291">
    <property type="entry name" value="NAD(P)-bd_dom_sf"/>
</dbReference>
<dbReference type="Proteomes" id="UP000003922">
    <property type="component" value="Unassembled WGS sequence"/>
</dbReference>
<dbReference type="RefSeq" id="WP_007305574.1">
    <property type="nucleotide sequence ID" value="NZ_AADV02000016.1"/>
</dbReference>
<evidence type="ECO:0000313" key="3">
    <source>
        <dbReference type="Proteomes" id="UP000003922"/>
    </source>
</evidence>
<dbReference type="GO" id="GO:0000166">
    <property type="term" value="F:nucleotide binding"/>
    <property type="evidence" value="ECO:0007669"/>
    <property type="project" value="InterPro"/>
</dbReference>
<proteinExistence type="predicted"/>
<reference evidence="2" key="3">
    <citation type="submission" date="2016-12" db="EMBL/GenBank/DDBJ databases">
        <title>Annotation of the draft genome assembly of Crocosphaera watsonii WH 8501.</title>
        <authorList>
            <consortium name="US DOE Joint Genome Institute (JGI-ORNL)"/>
            <person name="Larimer F."/>
            <person name="Land M."/>
        </authorList>
    </citation>
    <scope>NUCLEOTIDE SEQUENCE</scope>
    <source>
        <strain evidence="2">WH 8501</strain>
    </source>
</reference>
<gene>
    <name evidence="2" type="ORF">CwatDRAFT_3857</name>
</gene>
<dbReference type="EMBL" id="AADV02000016">
    <property type="protein sequence ID" value="EAM50749.1"/>
    <property type="molecule type" value="Genomic_DNA"/>
</dbReference>
<dbReference type="Pfam" id="PF01408">
    <property type="entry name" value="GFO_IDH_MocA"/>
    <property type="match status" value="1"/>
</dbReference>